<comment type="caution">
    <text evidence="2">The sequence shown here is derived from an EMBL/GenBank/DDBJ whole genome shotgun (WGS) entry which is preliminary data.</text>
</comment>
<feature type="compositionally biased region" description="Polar residues" evidence="1">
    <location>
        <begin position="243"/>
        <end position="254"/>
    </location>
</feature>
<keyword evidence="3" id="KW-1185">Reference proteome</keyword>
<accession>A0A2G8KD39</accession>
<feature type="region of interest" description="Disordered" evidence="1">
    <location>
        <begin position="213"/>
        <end position="300"/>
    </location>
</feature>
<feature type="compositionally biased region" description="Polar residues" evidence="1">
    <location>
        <begin position="283"/>
        <end position="300"/>
    </location>
</feature>
<feature type="region of interest" description="Disordered" evidence="1">
    <location>
        <begin position="358"/>
        <end position="378"/>
    </location>
</feature>
<sequence>MQVKKKQAVEEEMTSVVGGCQTDLIGLRQGQTYQEYLSEIEVSSFLELMITEARRKVEELGESSDKANMSELSGNTYWLSKKDQPTIQERTGKKSVMSEVSNSSKDGIPLSAHRNVTKYLKNHPLENRPDLALETQIIKEMFPQRTLKPKLFLERGARPIFKLRRCLIIHTEFNKKKSLSWSTALSLLMVVTKVDFLACEGIIYRNNKHLGVTFPTSKSHRPGKYPKRAGTSSREQKAKLKKQPSQLILNSPNNPGVGEIVSGDVIGQLPAGNKTSERHITKRPQQQQGPPTNSETNQSTDSLLVVKTNDGRILLVSSSDPQPQNASESIRSRERQQETNMSQADGVINLSSVVKQPSANPCQITTSPSSTVSNTSSSKIGSGVIFQSKFKPYSSRRKHMSPRKKAARVHPKGHAASASLDCSNNPSFASNVSERTANSFSHFQPESESHKTVIVAQVCSDDINEGRQTRQNDCVHGTYTQVGSNVPQPNVEDGIKPSTTTQRQAGENEKDDDLDILANVCLGREYEGQAVQEGAVPPDLEEREIGKQNWRK</sequence>
<feature type="region of interest" description="Disordered" evidence="1">
    <location>
        <begin position="480"/>
        <end position="514"/>
    </location>
</feature>
<dbReference type="EMBL" id="MRZV01000676">
    <property type="protein sequence ID" value="PIK45911.1"/>
    <property type="molecule type" value="Genomic_DNA"/>
</dbReference>
<feature type="compositionally biased region" description="Basic residues" evidence="1">
    <location>
        <begin position="218"/>
        <end position="227"/>
    </location>
</feature>
<name>A0A2G8KD39_STIJA</name>
<reference evidence="2 3" key="1">
    <citation type="journal article" date="2017" name="PLoS Biol.">
        <title>The sea cucumber genome provides insights into morphological evolution and visceral regeneration.</title>
        <authorList>
            <person name="Zhang X."/>
            <person name="Sun L."/>
            <person name="Yuan J."/>
            <person name="Sun Y."/>
            <person name="Gao Y."/>
            <person name="Zhang L."/>
            <person name="Li S."/>
            <person name="Dai H."/>
            <person name="Hamel J.F."/>
            <person name="Liu C."/>
            <person name="Yu Y."/>
            <person name="Liu S."/>
            <person name="Lin W."/>
            <person name="Guo K."/>
            <person name="Jin S."/>
            <person name="Xu P."/>
            <person name="Storey K.B."/>
            <person name="Huan P."/>
            <person name="Zhang T."/>
            <person name="Zhou Y."/>
            <person name="Zhang J."/>
            <person name="Lin C."/>
            <person name="Li X."/>
            <person name="Xing L."/>
            <person name="Huo D."/>
            <person name="Sun M."/>
            <person name="Wang L."/>
            <person name="Mercier A."/>
            <person name="Li F."/>
            <person name="Yang H."/>
            <person name="Xiang J."/>
        </authorList>
    </citation>
    <scope>NUCLEOTIDE SEQUENCE [LARGE SCALE GENOMIC DNA]</scope>
    <source>
        <strain evidence="2">Shaxun</strain>
        <tissue evidence="2">Muscle</tissue>
    </source>
</reference>
<feature type="compositionally biased region" description="Polar residues" evidence="1">
    <location>
        <begin position="316"/>
        <end position="329"/>
    </location>
</feature>
<organism evidence="2 3">
    <name type="scientific">Stichopus japonicus</name>
    <name type="common">Sea cucumber</name>
    <dbReference type="NCBI Taxonomy" id="307972"/>
    <lineage>
        <taxon>Eukaryota</taxon>
        <taxon>Metazoa</taxon>
        <taxon>Echinodermata</taxon>
        <taxon>Eleutherozoa</taxon>
        <taxon>Echinozoa</taxon>
        <taxon>Holothuroidea</taxon>
        <taxon>Aspidochirotacea</taxon>
        <taxon>Aspidochirotida</taxon>
        <taxon>Stichopodidae</taxon>
        <taxon>Apostichopus</taxon>
    </lineage>
</organism>
<evidence type="ECO:0000313" key="3">
    <source>
        <dbReference type="Proteomes" id="UP000230750"/>
    </source>
</evidence>
<feature type="compositionally biased region" description="Low complexity" evidence="1">
    <location>
        <begin position="365"/>
        <end position="378"/>
    </location>
</feature>
<evidence type="ECO:0000256" key="1">
    <source>
        <dbReference type="SAM" id="MobiDB-lite"/>
    </source>
</evidence>
<evidence type="ECO:0000313" key="2">
    <source>
        <dbReference type="EMBL" id="PIK45911.1"/>
    </source>
</evidence>
<dbReference type="Proteomes" id="UP000230750">
    <property type="component" value="Unassembled WGS sequence"/>
</dbReference>
<dbReference type="AlphaFoldDB" id="A0A2G8KD39"/>
<feature type="region of interest" description="Disordered" evidence="1">
    <location>
        <begin position="530"/>
        <end position="552"/>
    </location>
</feature>
<gene>
    <name evidence="2" type="ORF">BSL78_17220</name>
</gene>
<protein>
    <submittedName>
        <fullName evidence="2">Uncharacterized protein</fullName>
    </submittedName>
</protein>
<proteinExistence type="predicted"/>
<feature type="region of interest" description="Disordered" evidence="1">
    <location>
        <begin position="315"/>
        <end position="341"/>
    </location>
</feature>